<reference evidence="1 2" key="1">
    <citation type="submission" date="2016-11" db="EMBL/GenBank/DDBJ databases">
        <authorList>
            <person name="Jaros S."/>
            <person name="Januszkiewicz K."/>
            <person name="Wedrychowicz H."/>
        </authorList>
    </citation>
    <scope>NUCLEOTIDE SEQUENCE [LARGE SCALE GENOMIC DNA]</scope>
    <source>
        <strain evidence="1 2">CECT 7868</strain>
    </source>
</reference>
<dbReference type="OrthoDB" id="9851164at2"/>
<dbReference type="RefSeq" id="WP_073603640.1">
    <property type="nucleotide sequence ID" value="NZ_FQXZ01000017.1"/>
</dbReference>
<dbReference type="EMBL" id="FQXZ01000017">
    <property type="protein sequence ID" value="SHI14700.1"/>
    <property type="molecule type" value="Genomic_DNA"/>
</dbReference>
<name>A0A1M5YS75_9VIBR</name>
<evidence type="ECO:0000313" key="2">
    <source>
        <dbReference type="Proteomes" id="UP000184608"/>
    </source>
</evidence>
<proteinExistence type="predicted"/>
<organism evidence="1 2">
    <name type="scientific">Vibrio aerogenes CECT 7868</name>
    <dbReference type="NCBI Taxonomy" id="1216006"/>
    <lineage>
        <taxon>Bacteria</taxon>
        <taxon>Pseudomonadati</taxon>
        <taxon>Pseudomonadota</taxon>
        <taxon>Gammaproteobacteria</taxon>
        <taxon>Vibrionales</taxon>
        <taxon>Vibrionaceae</taxon>
        <taxon>Vibrio</taxon>
    </lineage>
</organism>
<keyword evidence="2" id="KW-1185">Reference proteome</keyword>
<dbReference type="AlphaFoldDB" id="A0A1M5YS75"/>
<evidence type="ECO:0000313" key="1">
    <source>
        <dbReference type="EMBL" id="SHI14700.1"/>
    </source>
</evidence>
<gene>
    <name evidence="1" type="ORF">VA7868_01933</name>
</gene>
<protein>
    <submittedName>
        <fullName evidence="1">Uncharacterized protein</fullName>
    </submittedName>
</protein>
<accession>A0A1M5YS75</accession>
<sequence>MPATIAYDPHLSQKAREYLIQIEDYLRKMNPSDHDFHEVLLYMNKLITIQDSIGKVVTSEKGRIKQ</sequence>
<dbReference type="Proteomes" id="UP000184608">
    <property type="component" value="Unassembled WGS sequence"/>
</dbReference>